<name>A0A7E4ZRQ8_PANRE</name>
<dbReference type="AlphaFoldDB" id="A0A7E4ZRQ8"/>
<keyword evidence="1" id="KW-0472">Membrane</keyword>
<keyword evidence="1" id="KW-0812">Transmembrane</keyword>
<accession>A0A7E4ZRQ8</accession>
<proteinExistence type="predicted"/>
<protein>
    <submittedName>
        <fullName evidence="3">Pecanex-like protein</fullName>
    </submittedName>
</protein>
<reference evidence="3" key="2">
    <citation type="submission" date="2020-10" db="UniProtKB">
        <authorList>
            <consortium name="WormBaseParasite"/>
        </authorList>
    </citation>
    <scope>IDENTIFICATION</scope>
</reference>
<keyword evidence="2" id="KW-1185">Reference proteome</keyword>
<organism evidence="2 3">
    <name type="scientific">Panagrellus redivivus</name>
    <name type="common">Microworm</name>
    <dbReference type="NCBI Taxonomy" id="6233"/>
    <lineage>
        <taxon>Eukaryota</taxon>
        <taxon>Metazoa</taxon>
        <taxon>Ecdysozoa</taxon>
        <taxon>Nematoda</taxon>
        <taxon>Chromadorea</taxon>
        <taxon>Rhabditida</taxon>
        <taxon>Tylenchina</taxon>
        <taxon>Panagrolaimomorpha</taxon>
        <taxon>Panagrolaimoidea</taxon>
        <taxon>Panagrolaimidae</taxon>
        <taxon>Panagrellus</taxon>
    </lineage>
</organism>
<reference evidence="2" key="1">
    <citation type="journal article" date="2013" name="Genetics">
        <title>The draft genome and transcriptome of Panagrellus redivivus are shaped by the harsh demands of a free-living lifestyle.</title>
        <authorList>
            <person name="Srinivasan J."/>
            <person name="Dillman A.R."/>
            <person name="Macchietto M.G."/>
            <person name="Heikkinen L."/>
            <person name="Lakso M."/>
            <person name="Fracchia K.M."/>
            <person name="Antoshechkin I."/>
            <person name="Mortazavi A."/>
            <person name="Wong G."/>
            <person name="Sternberg P.W."/>
        </authorList>
    </citation>
    <scope>NUCLEOTIDE SEQUENCE [LARGE SCALE GENOMIC DNA]</scope>
    <source>
        <strain evidence="2">MT8872</strain>
    </source>
</reference>
<feature type="transmembrane region" description="Helical" evidence="1">
    <location>
        <begin position="70"/>
        <end position="89"/>
    </location>
</feature>
<sequence>MASNNNVNIQTSSANGATVNTAKSSASQLKSPMDGWQLEKKEVREKIMIYSILPAFITLPLVFIDNPFARIIISMFFIVLYSICVNYFWGQLEKLVKRLDAKVAEAAATKTVVVHVVKDPVVEADNDDNDDDVKSVYAFDALNDVQSAPKTEGGSPFGFHVPKYGYSDYRKTKEWCFQPVNENVVNFYNKSPGPITLTYDGNDLKSVKHGSNVYTSFEAMPSKVADILVAARVVLVNLGF</sequence>
<dbReference type="Proteomes" id="UP000492821">
    <property type="component" value="Unassembled WGS sequence"/>
</dbReference>
<feature type="transmembrane region" description="Helical" evidence="1">
    <location>
        <begin position="47"/>
        <end position="64"/>
    </location>
</feature>
<keyword evidence="1" id="KW-1133">Transmembrane helix</keyword>
<evidence type="ECO:0000313" key="3">
    <source>
        <dbReference type="WBParaSite" id="Pan_g13568.t1"/>
    </source>
</evidence>
<evidence type="ECO:0000313" key="2">
    <source>
        <dbReference type="Proteomes" id="UP000492821"/>
    </source>
</evidence>
<evidence type="ECO:0000256" key="1">
    <source>
        <dbReference type="SAM" id="Phobius"/>
    </source>
</evidence>
<dbReference type="WBParaSite" id="Pan_g13568.t1">
    <property type="protein sequence ID" value="Pan_g13568.t1"/>
    <property type="gene ID" value="Pan_g13568"/>
</dbReference>